<dbReference type="EMBL" id="LWDF02000228">
    <property type="protein sequence ID" value="KAE8251863.1"/>
    <property type="molecule type" value="Genomic_DNA"/>
</dbReference>
<keyword evidence="2 4" id="KW-0195">Cyclin</keyword>
<evidence type="ECO:0000313" key="7">
    <source>
        <dbReference type="EMBL" id="KAE8251863.1"/>
    </source>
</evidence>
<dbReference type="InterPro" id="IPR013763">
    <property type="entry name" value="Cyclin-like_dom"/>
</dbReference>
<evidence type="ECO:0000256" key="2">
    <source>
        <dbReference type="ARBA" id="ARBA00023127"/>
    </source>
</evidence>
<name>A0A177TEQ3_9BASI</name>
<dbReference type="Pfam" id="PF00134">
    <property type="entry name" value="Cyclin_N"/>
    <property type="match status" value="1"/>
</dbReference>
<dbReference type="GO" id="GO:0016538">
    <property type="term" value="F:cyclin-dependent protein serine/threonine kinase regulator activity"/>
    <property type="evidence" value="ECO:0007669"/>
    <property type="project" value="InterPro"/>
</dbReference>
<feature type="domain" description="Cyclin-like" evidence="5">
    <location>
        <begin position="185"/>
        <end position="265"/>
    </location>
</feature>
<feature type="domain" description="Cyclin C-terminal" evidence="6">
    <location>
        <begin position="181"/>
        <end position="295"/>
    </location>
</feature>
<comment type="caution">
    <text evidence="7">The sequence shown here is derived from an EMBL/GenBank/DDBJ whole genome shotgun (WGS) entry which is preliminary data.</text>
</comment>
<dbReference type="InterPro" id="IPR004367">
    <property type="entry name" value="Cyclin_C-dom"/>
</dbReference>
<dbReference type="InterPro" id="IPR046965">
    <property type="entry name" value="Cyclin_A/B-like"/>
</dbReference>
<dbReference type="InterPro" id="IPR036915">
    <property type="entry name" value="Cyclin-like_sf"/>
</dbReference>
<keyword evidence="8" id="KW-1185">Reference proteome</keyword>
<dbReference type="Gene3D" id="1.10.472.10">
    <property type="entry name" value="Cyclin-like"/>
    <property type="match status" value="2"/>
</dbReference>
<dbReference type="InterPro" id="IPR039361">
    <property type="entry name" value="Cyclin"/>
</dbReference>
<feature type="domain" description="Cyclin-like" evidence="5">
    <location>
        <begin position="86"/>
        <end position="171"/>
    </location>
</feature>
<dbReference type="Proteomes" id="UP000077521">
    <property type="component" value="Unassembled WGS sequence"/>
</dbReference>
<reference evidence="7" key="1">
    <citation type="submission" date="2016-04" db="EMBL/GenBank/DDBJ databases">
        <authorList>
            <person name="Nguyen H.D."/>
            <person name="Samba Siva P."/>
            <person name="Cullis J."/>
            <person name="Levesque C.A."/>
            <person name="Hambleton S."/>
        </authorList>
    </citation>
    <scope>NUCLEOTIDE SEQUENCE</scope>
    <source>
        <strain evidence="7">DAOMC 236416</strain>
    </source>
</reference>
<accession>A0A177TEQ3</accession>
<evidence type="ECO:0000259" key="5">
    <source>
        <dbReference type="SMART" id="SM00385"/>
    </source>
</evidence>
<dbReference type="SUPFAM" id="SSF47954">
    <property type="entry name" value="Cyclin-like"/>
    <property type="match status" value="2"/>
</dbReference>
<evidence type="ECO:0000259" key="6">
    <source>
        <dbReference type="SMART" id="SM01332"/>
    </source>
</evidence>
<dbReference type="InterPro" id="IPR006671">
    <property type="entry name" value="Cyclin_N"/>
</dbReference>
<evidence type="ECO:0000256" key="3">
    <source>
        <dbReference type="ARBA" id="ARBA00023306"/>
    </source>
</evidence>
<keyword evidence="1" id="KW-0132">Cell division</keyword>
<keyword evidence="3" id="KW-0131">Cell cycle</keyword>
<evidence type="ECO:0000313" key="8">
    <source>
        <dbReference type="Proteomes" id="UP000077521"/>
    </source>
</evidence>
<protein>
    <submittedName>
        <fullName evidence="7">Uncharacterized protein</fullName>
    </submittedName>
</protein>
<dbReference type="SMART" id="SM01332">
    <property type="entry name" value="Cyclin_C"/>
    <property type="match status" value="1"/>
</dbReference>
<organism evidence="7 8">
    <name type="scientific">Tilletia indica</name>
    <dbReference type="NCBI Taxonomy" id="43049"/>
    <lineage>
        <taxon>Eukaryota</taxon>
        <taxon>Fungi</taxon>
        <taxon>Dikarya</taxon>
        <taxon>Basidiomycota</taxon>
        <taxon>Ustilaginomycotina</taxon>
        <taxon>Exobasidiomycetes</taxon>
        <taxon>Tilletiales</taxon>
        <taxon>Tilletiaceae</taxon>
        <taxon>Tilletia</taxon>
    </lineage>
</organism>
<gene>
    <name evidence="7" type="ORF">A4X13_0g3815</name>
</gene>
<dbReference type="AlphaFoldDB" id="A0A177TEQ3"/>
<dbReference type="Pfam" id="PF02984">
    <property type="entry name" value="Cyclin_C"/>
    <property type="match status" value="1"/>
</dbReference>
<dbReference type="SMART" id="SM00385">
    <property type="entry name" value="CYCLIN"/>
    <property type="match status" value="2"/>
</dbReference>
<dbReference type="PANTHER" id="PTHR10177">
    <property type="entry name" value="CYCLINS"/>
    <property type="match status" value="1"/>
</dbReference>
<evidence type="ECO:0000256" key="4">
    <source>
        <dbReference type="RuleBase" id="RU000383"/>
    </source>
</evidence>
<comment type="similarity">
    <text evidence="4">Belongs to the cyclin family.</text>
</comment>
<reference evidence="7" key="2">
    <citation type="journal article" date="2019" name="IMA Fungus">
        <title>Genome sequencing and comparison of five Tilletia species to identify candidate genes for the detection of regulated species infecting wheat.</title>
        <authorList>
            <person name="Nguyen H.D.T."/>
            <person name="Sultana T."/>
            <person name="Kesanakurti P."/>
            <person name="Hambleton S."/>
        </authorList>
    </citation>
    <scope>NUCLEOTIDE SEQUENCE</scope>
    <source>
        <strain evidence="7">DAOMC 236416</strain>
    </source>
</reference>
<sequence>MSAIVPSPSIATDSEPPYGVHIFQLASANFYIPLDQTPIHLATTSNVLEYREEIFTMVSSARNAQYPELTLHPPYHEWVLRMASLEWLMHIHERCDMVIDTLWLAINIFNRYIAMVHPPPSDYDTIGLSALCIAGKYEEARHPKYRNLVRLVDGDIVSRAALLRAEHGILTALKFDFGRYVSPSLCIWHIAIIDEYWMEPRCVAKVIVESTITELDFLSCPVFKLGAAALFLGLTMCGGHWKAIYVERTGLSENDLRPLANRMLRMFRHDDYQRTFVFRKYSSSGHSHVSHSIRTWALIHTL</sequence>
<dbReference type="GO" id="GO:0051301">
    <property type="term" value="P:cell division"/>
    <property type="evidence" value="ECO:0007669"/>
    <property type="project" value="UniProtKB-KW"/>
</dbReference>
<dbReference type="PIRSF" id="PIRSF001771">
    <property type="entry name" value="Cyclin_A_B_D_E"/>
    <property type="match status" value="1"/>
</dbReference>
<proteinExistence type="inferred from homology"/>
<dbReference type="GO" id="GO:0044772">
    <property type="term" value="P:mitotic cell cycle phase transition"/>
    <property type="evidence" value="ECO:0007669"/>
    <property type="project" value="InterPro"/>
</dbReference>
<evidence type="ECO:0000256" key="1">
    <source>
        <dbReference type="ARBA" id="ARBA00022618"/>
    </source>
</evidence>